<sequence>MAPPPTAALAAPDADADADAPSLKSALLIIGGLLLFAVAAIVLFRYLRRRFCASSAPRRASSEAEGEAAGREDAEAGEATRSAAAAGREEVEAVRIAAAVGRAEARPATERVEVEGERREAGADDGGAAGEEDTELLIASLPLFTMASALAALPKNSPDCAVCLSPFEAEDWLRLLPACRHAFHAACIDAWLRTSQACPICRAAVSFPFPPLPSAPSAATTGAGQEPLGGGDSRRASSRSFRVELGSISNRRLSSCSAAACGGDGSWLRTYSLGGSFDYRVDEDVEAIISRIVRPAAAAPPPRPRPSAPADPGEALAASVGSRGWLGEYLDRVAASASSLSGRWSGRLSYGRRSHSRRHDDSWRWDTEAAAAAAKSATAAAGTTLGEEAPAEACGMGEFRGRDNLASSASSLSGRWSWRWSLGRNGDQRGESWRWDPEAACGAPREEEREPALVALGRWILGF</sequence>
<feature type="transmembrane region" description="Helical" evidence="14">
    <location>
        <begin position="26"/>
        <end position="47"/>
    </location>
</feature>
<dbReference type="SUPFAM" id="SSF57850">
    <property type="entry name" value="RING/U-box"/>
    <property type="match status" value="1"/>
</dbReference>
<evidence type="ECO:0000256" key="3">
    <source>
        <dbReference type="ARBA" id="ARBA00022679"/>
    </source>
</evidence>
<keyword evidence="3" id="KW-0808">Transferase</keyword>
<protein>
    <recommendedName>
        <fullName evidence="15">RING-type domain-containing protein</fullName>
    </recommendedName>
</protein>
<keyword evidence="7" id="KW-0833">Ubl conjugation pathway</keyword>
<keyword evidence="4 14" id="KW-0812">Transmembrane</keyword>
<keyword evidence="9 14" id="KW-1133">Transmembrane helix</keyword>
<name>A0ABC9GFM7_9POAL</name>
<dbReference type="PANTHER" id="PTHR45768">
    <property type="entry name" value="E3 UBIQUITIN-PROTEIN LIGASE RNF13-LIKE"/>
    <property type="match status" value="1"/>
</dbReference>
<keyword evidence="10 14" id="KW-0472">Membrane</keyword>
<dbReference type="InterPro" id="IPR001841">
    <property type="entry name" value="Znf_RING"/>
</dbReference>
<keyword evidence="6 12" id="KW-0863">Zinc-finger</keyword>
<evidence type="ECO:0000259" key="15">
    <source>
        <dbReference type="PROSITE" id="PS50089"/>
    </source>
</evidence>
<evidence type="ECO:0000256" key="7">
    <source>
        <dbReference type="ARBA" id="ARBA00022786"/>
    </source>
</evidence>
<evidence type="ECO:0000256" key="4">
    <source>
        <dbReference type="ARBA" id="ARBA00022692"/>
    </source>
</evidence>
<evidence type="ECO:0000256" key="10">
    <source>
        <dbReference type="ARBA" id="ARBA00023136"/>
    </source>
</evidence>
<dbReference type="InterPro" id="IPR013083">
    <property type="entry name" value="Znf_RING/FYVE/PHD"/>
</dbReference>
<feature type="region of interest" description="Disordered" evidence="13">
    <location>
        <begin position="58"/>
        <end position="85"/>
    </location>
</feature>
<evidence type="ECO:0000256" key="13">
    <source>
        <dbReference type="SAM" id="MobiDB-lite"/>
    </source>
</evidence>
<dbReference type="GO" id="GO:0008270">
    <property type="term" value="F:zinc ion binding"/>
    <property type="evidence" value="ECO:0007669"/>
    <property type="project" value="UniProtKB-KW"/>
</dbReference>
<evidence type="ECO:0000256" key="14">
    <source>
        <dbReference type="SAM" id="Phobius"/>
    </source>
</evidence>
<keyword evidence="8" id="KW-0862">Zinc</keyword>
<evidence type="ECO:0000256" key="1">
    <source>
        <dbReference type="ARBA" id="ARBA00004167"/>
    </source>
</evidence>
<comment type="subcellular location">
    <subcellularLocation>
        <location evidence="1">Membrane</location>
        <topology evidence="1">Single-pass membrane protein</topology>
    </subcellularLocation>
</comment>
<feature type="domain" description="RING-type" evidence="15">
    <location>
        <begin position="160"/>
        <end position="202"/>
    </location>
</feature>
<dbReference type="Proteomes" id="UP001497457">
    <property type="component" value="Chromosome 9rd"/>
</dbReference>
<organism evidence="16 17">
    <name type="scientific">Urochloa decumbens</name>
    <dbReference type="NCBI Taxonomy" id="240449"/>
    <lineage>
        <taxon>Eukaryota</taxon>
        <taxon>Viridiplantae</taxon>
        <taxon>Streptophyta</taxon>
        <taxon>Embryophyta</taxon>
        <taxon>Tracheophyta</taxon>
        <taxon>Spermatophyta</taxon>
        <taxon>Magnoliopsida</taxon>
        <taxon>Liliopsida</taxon>
        <taxon>Poales</taxon>
        <taxon>Poaceae</taxon>
        <taxon>PACMAD clade</taxon>
        <taxon>Panicoideae</taxon>
        <taxon>Panicodae</taxon>
        <taxon>Paniceae</taxon>
        <taxon>Melinidinae</taxon>
        <taxon>Urochloa</taxon>
    </lineage>
</organism>
<evidence type="ECO:0000256" key="11">
    <source>
        <dbReference type="ARBA" id="ARBA00024209"/>
    </source>
</evidence>
<dbReference type="AlphaFoldDB" id="A0ABC9GFM7"/>
<feature type="region of interest" description="Disordered" evidence="13">
    <location>
        <begin position="215"/>
        <end position="237"/>
    </location>
</feature>
<evidence type="ECO:0000256" key="5">
    <source>
        <dbReference type="ARBA" id="ARBA00022723"/>
    </source>
</evidence>
<dbReference type="Pfam" id="PF13639">
    <property type="entry name" value="zf-RING_2"/>
    <property type="match status" value="1"/>
</dbReference>
<evidence type="ECO:0000256" key="8">
    <source>
        <dbReference type="ARBA" id="ARBA00022833"/>
    </source>
</evidence>
<evidence type="ECO:0000256" key="6">
    <source>
        <dbReference type="ARBA" id="ARBA00022771"/>
    </source>
</evidence>
<keyword evidence="5" id="KW-0479">Metal-binding</keyword>
<comment type="similarity">
    <text evidence="11">Belongs to the RING-type zinc finger family. ATL subfamily.</text>
</comment>
<dbReference type="EMBL" id="OZ075119">
    <property type="protein sequence ID" value="CAL5092617.1"/>
    <property type="molecule type" value="Genomic_DNA"/>
</dbReference>
<dbReference type="GO" id="GO:0016740">
    <property type="term" value="F:transferase activity"/>
    <property type="evidence" value="ECO:0007669"/>
    <property type="project" value="UniProtKB-KW"/>
</dbReference>
<keyword evidence="17" id="KW-1185">Reference proteome</keyword>
<gene>
    <name evidence="16" type="ORF">URODEC1_LOCUS114977</name>
</gene>
<reference evidence="16" key="1">
    <citation type="submission" date="2024-10" db="EMBL/GenBank/DDBJ databases">
        <authorList>
            <person name="Ryan C."/>
        </authorList>
    </citation>
    <scope>NUCLEOTIDE SEQUENCE [LARGE SCALE GENOMIC DNA]</scope>
</reference>
<dbReference type="GO" id="GO:0016020">
    <property type="term" value="C:membrane"/>
    <property type="evidence" value="ECO:0007669"/>
    <property type="project" value="UniProtKB-SubCell"/>
</dbReference>
<evidence type="ECO:0000313" key="17">
    <source>
        <dbReference type="Proteomes" id="UP001497457"/>
    </source>
</evidence>
<dbReference type="PANTHER" id="PTHR45768:SF16">
    <property type="entry name" value="E3 UBIQUITIN-PROTEIN LIGASE ATL4"/>
    <property type="match status" value="1"/>
</dbReference>
<evidence type="ECO:0000256" key="9">
    <source>
        <dbReference type="ARBA" id="ARBA00022989"/>
    </source>
</evidence>
<dbReference type="CDD" id="cd16461">
    <property type="entry name" value="RING-H2_EL5-like"/>
    <property type="match status" value="1"/>
</dbReference>
<dbReference type="FunFam" id="3.30.40.10:FF:000366">
    <property type="entry name" value="E3 ubiquitin-protein ligase ATL4"/>
    <property type="match status" value="1"/>
</dbReference>
<dbReference type="PROSITE" id="PS50089">
    <property type="entry name" value="ZF_RING_2"/>
    <property type="match status" value="1"/>
</dbReference>
<comment type="pathway">
    <text evidence="2">Protein modification; protein ubiquitination.</text>
</comment>
<feature type="region of interest" description="Disordered" evidence="13">
    <location>
        <begin position="107"/>
        <end position="129"/>
    </location>
</feature>
<dbReference type="Gene3D" id="3.30.40.10">
    <property type="entry name" value="Zinc/RING finger domain, C3HC4 (zinc finger)"/>
    <property type="match status" value="1"/>
</dbReference>
<dbReference type="SMART" id="SM00184">
    <property type="entry name" value="RING"/>
    <property type="match status" value="1"/>
</dbReference>
<proteinExistence type="inferred from homology"/>
<evidence type="ECO:0000256" key="12">
    <source>
        <dbReference type="PROSITE-ProRule" id="PRU00175"/>
    </source>
</evidence>
<accession>A0ABC9GFM7</accession>
<evidence type="ECO:0000256" key="2">
    <source>
        <dbReference type="ARBA" id="ARBA00004906"/>
    </source>
</evidence>
<evidence type="ECO:0000313" key="16">
    <source>
        <dbReference type="EMBL" id="CAL5092617.1"/>
    </source>
</evidence>
<feature type="compositionally biased region" description="Basic and acidic residues" evidence="13">
    <location>
        <begin position="107"/>
        <end position="122"/>
    </location>
</feature>